<protein>
    <submittedName>
        <fullName evidence="4">Thioesterase family protein</fullName>
    </submittedName>
</protein>
<dbReference type="PANTHER" id="PTHR36934:SF1">
    <property type="entry name" value="THIOESTERASE DOMAIN-CONTAINING PROTEIN"/>
    <property type="match status" value="1"/>
</dbReference>
<dbReference type="SUPFAM" id="SSF54637">
    <property type="entry name" value="Thioesterase/thiol ester dehydrase-isomerase"/>
    <property type="match status" value="1"/>
</dbReference>
<evidence type="ECO:0000313" key="4">
    <source>
        <dbReference type="EMBL" id="HIW10906.1"/>
    </source>
</evidence>
<feature type="domain" description="Fluoroacetyl-CoA-specific thioesterase-like" evidence="3">
    <location>
        <begin position="16"/>
        <end position="120"/>
    </location>
</feature>
<gene>
    <name evidence="4" type="ORF">H9888_05315</name>
</gene>
<feature type="binding site" evidence="2">
    <location>
        <position position="62"/>
    </location>
    <ligand>
        <name>CoA</name>
        <dbReference type="ChEBI" id="CHEBI:57287"/>
    </ligand>
</feature>
<sequence length="128" mass="13239">MREIAIGTSHTSTLLVTDSHTAIALGSGNLAVLGTPAMAALMENAAMEAVAPMLEVGESSVGTALNITHERASAVGEKVSATATVTAVEGRRIDFELCALNQTGETIGKGVHTRFVVNVEKFMSKIGK</sequence>
<dbReference type="PANTHER" id="PTHR36934">
    <property type="entry name" value="BLR0278 PROTEIN"/>
    <property type="match status" value="1"/>
</dbReference>
<dbReference type="InterPro" id="IPR054485">
    <property type="entry name" value="FlK-like_dom"/>
</dbReference>
<comment type="caution">
    <text evidence="4">The sequence shown here is derived from an EMBL/GenBank/DDBJ whole genome shotgun (WGS) entry which is preliminary data.</text>
</comment>
<dbReference type="CDD" id="cd03440">
    <property type="entry name" value="hot_dog"/>
    <property type="match status" value="1"/>
</dbReference>
<dbReference type="Proteomes" id="UP000823926">
    <property type="component" value="Unassembled WGS sequence"/>
</dbReference>
<feature type="active site" evidence="1">
    <location>
        <position position="69"/>
    </location>
</feature>
<dbReference type="AlphaFoldDB" id="A0A9D1TY16"/>
<evidence type="ECO:0000259" key="3">
    <source>
        <dbReference type="Pfam" id="PF22636"/>
    </source>
</evidence>
<evidence type="ECO:0000313" key="5">
    <source>
        <dbReference type="Proteomes" id="UP000823926"/>
    </source>
</evidence>
<feature type="active site" evidence="1">
    <location>
        <position position="35"/>
    </location>
</feature>
<reference evidence="4" key="2">
    <citation type="submission" date="2021-04" db="EMBL/GenBank/DDBJ databases">
        <authorList>
            <person name="Gilroy R."/>
        </authorList>
    </citation>
    <scope>NUCLEOTIDE SEQUENCE</scope>
    <source>
        <strain evidence="4">ChiBcec15-1070</strain>
    </source>
</reference>
<dbReference type="Gene3D" id="3.10.129.10">
    <property type="entry name" value="Hotdog Thioesterase"/>
    <property type="match status" value="1"/>
</dbReference>
<organism evidence="4 5">
    <name type="scientific">Candidatus Rikenella faecigallinarum</name>
    <dbReference type="NCBI Taxonomy" id="2838745"/>
    <lineage>
        <taxon>Bacteria</taxon>
        <taxon>Pseudomonadati</taxon>
        <taxon>Bacteroidota</taxon>
        <taxon>Bacteroidia</taxon>
        <taxon>Bacteroidales</taxon>
        <taxon>Rikenellaceae</taxon>
        <taxon>Rikenella</taxon>
    </lineage>
</organism>
<feature type="binding site" evidence="2">
    <location>
        <position position="62"/>
    </location>
    <ligand>
        <name>substrate</name>
    </ligand>
</feature>
<feature type="binding site" evidence="2">
    <location>
        <position position="114"/>
    </location>
    <ligand>
        <name>substrate</name>
    </ligand>
</feature>
<accession>A0A9D1TY16</accession>
<name>A0A9D1TY16_9BACT</name>
<reference evidence="4" key="1">
    <citation type="journal article" date="2021" name="PeerJ">
        <title>Extensive microbial diversity within the chicken gut microbiome revealed by metagenomics and culture.</title>
        <authorList>
            <person name="Gilroy R."/>
            <person name="Ravi A."/>
            <person name="Getino M."/>
            <person name="Pursley I."/>
            <person name="Horton D.L."/>
            <person name="Alikhan N.F."/>
            <person name="Baker D."/>
            <person name="Gharbi K."/>
            <person name="Hall N."/>
            <person name="Watson M."/>
            <person name="Adriaenssens E.M."/>
            <person name="Foster-Nyarko E."/>
            <person name="Jarju S."/>
            <person name="Secka A."/>
            <person name="Antonio M."/>
            <person name="Oren A."/>
            <person name="Chaudhuri R.R."/>
            <person name="La Ragione R."/>
            <person name="Hildebrand F."/>
            <person name="Pallen M.J."/>
        </authorList>
    </citation>
    <scope>NUCLEOTIDE SEQUENCE</scope>
    <source>
        <strain evidence="4">ChiBcec15-1070</strain>
    </source>
</reference>
<dbReference type="PIRSF" id="PIRSF014972">
    <property type="entry name" value="FlK"/>
    <property type="match status" value="1"/>
</dbReference>
<evidence type="ECO:0000256" key="2">
    <source>
        <dbReference type="PIRSR" id="PIRSR014972-2"/>
    </source>
</evidence>
<proteinExistence type="predicted"/>
<evidence type="ECO:0000256" key="1">
    <source>
        <dbReference type="PIRSR" id="PIRSR014972-1"/>
    </source>
</evidence>
<feature type="active site" evidence="1">
    <location>
        <position position="43"/>
    </location>
</feature>
<dbReference type="EMBL" id="DXHL01000025">
    <property type="protein sequence ID" value="HIW10906.1"/>
    <property type="molecule type" value="Genomic_DNA"/>
</dbReference>
<dbReference type="InterPro" id="IPR025540">
    <property type="entry name" value="FlK"/>
</dbReference>
<dbReference type="Pfam" id="PF22636">
    <property type="entry name" value="FlK"/>
    <property type="match status" value="1"/>
</dbReference>
<dbReference type="InterPro" id="IPR029069">
    <property type="entry name" value="HotDog_dom_sf"/>
</dbReference>